<name>A0A653CTL4_CALMS</name>
<dbReference type="EMBL" id="CAACVG010008599">
    <property type="protein sequence ID" value="VEN50433.1"/>
    <property type="molecule type" value="Genomic_DNA"/>
</dbReference>
<keyword evidence="2" id="KW-1185">Reference proteome</keyword>
<proteinExistence type="predicted"/>
<evidence type="ECO:0000313" key="1">
    <source>
        <dbReference type="EMBL" id="VEN50433.1"/>
    </source>
</evidence>
<organism evidence="1 2">
    <name type="scientific">Callosobruchus maculatus</name>
    <name type="common">Southern cowpea weevil</name>
    <name type="synonym">Pulse bruchid</name>
    <dbReference type="NCBI Taxonomy" id="64391"/>
    <lineage>
        <taxon>Eukaryota</taxon>
        <taxon>Metazoa</taxon>
        <taxon>Ecdysozoa</taxon>
        <taxon>Arthropoda</taxon>
        <taxon>Hexapoda</taxon>
        <taxon>Insecta</taxon>
        <taxon>Pterygota</taxon>
        <taxon>Neoptera</taxon>
        <taxon>Endopterygota</taxon>
        <taxon>Coleoptera</taxon>
        <taxon>Polyphaga</taxon>
        <taxon>Cucujiformia</taxon>
        <taxon>Chrysomeloidea</taxon>
        <taxon>Chrysomelidae</taxon>
        <taxon>Bruchinae</taxon>
        <taxon>Bruchini</taxon>
        <taxon>Callosobruchus</taxon>
    </lineage>
</organism>
<dbReference type="Proteomes" id="UP000410492">
    <property type="component" value="Unassembled WGS sequence"/>
</dbReference>
<accession>A0A653CTL4</accession>
<dbReference type="AlphaFoldDB" id="A0A653CTL4"/>
<protein>
    <submittedName>
        <fullName evidence="1">Uncharacterized protein</fullName>
    </submittedName>
</protein>
<sequence>MDNGHVNNGFGLMECHDDCSLVNPIEYWNTLLELVLIIYERSAVGDLKMLLIESLMKNCTIIPLVLFIKYRKSCTCIYTPLFIKQLAAFFVCI</sequence>
<evidence type="ECO:0000313" key="2">
    <source>
        <dbReference type="Proteomes" id="UP000410492"/>
    </source>
</evidence>
<reference evidence="1 2" key="1">
    <citation type="submission" date="2019-01" db="EMBL/GenBank/DDBJ databases">
        <authorList>
            <person name="Sayadi A."/>
        </authorList>
    </citation>
    <scope>NUCLEOTIDE SEQUENCE [LARGE SCALE GENOMIC DNA]</scope>
</reference>
<gene>
    <name evidence="1" type="ORF">CALMAC_LOCUS11208</name>
</gene>